<protein>
    <recommendedName>
        <fullName evidence="5">Adenine DNA glycosylase</fullName>
        <ecNumber evidence="15">3.2.2.29</ecNumber>
        <ecNumber evidence="4">3.2.2.31</ecNumber>
    </recommendedName>
</protein>
<reference evidence="17" key="1">
    <citation type="journal article" date="2020" name="mSystems">
        <title>Genome- and Community-Level Interaction Insights into Carbon Utilization and Element Cycling Functions of Hydrothermarchaeota in Hydrothermal Sediment.</title>
        <authorList>
            <person name="Zhou Z."/>
            <person name="Liu Y."/>
            <person name="Xu W."/>
            <person name="Pan J."/>
            <person name="Luo Z.H."/>
            <person name="Li M."/>
        </authorList>
    </citation>
    <scope>NUCLEOTIDE SEQUENCE [LARGE SCALE GENOMIC DNA]</scope>
    <source>
        <strain evidence="17">SpSt-116</strain>
    </source>
</reference>
<evidence type="ECO:0000256" key="13">
    <source>
        <dbReference type="ARBA" id="ARBA00023295"/>
    </source>
</evidence>
<evidence type="ECO:0000256" key="3">
    <source>
        <dbReference type="ARBA" id="ARBA00008343"/>
    </source>
</evidence>
<dbReference type="GO" id="GO:0006284">
    <property type="term" value="P:base-excision repair"/>
    <property type="evidence" value="ECO:0007669"/>
    <property type="project" value="InterPro"/>
</dbReference>
<evidence type="ECO:0000256" key="8">
    <source>
        <dbReference type="ARBA" id="ARBA00022763"/>
    </source>
</evidence>
<dbReference type="EC" id="3.2.2.29" evidence="15"/>
<evidence type="ECO:0000256" key="15">
    <source>
        <dbReference type="ARBA" id="ARBA00066769"/>
    </source>
</evidence>
<evidence type="ECO:0000256" key="14">
    <source>
        <dbReference type="ARBA" id="ARBA00052915"/>
    </source>
</evidence>
<dbReference type="InterPro" id="IPR003265">
    <property type="entry name" value="HhH-GPD_domain"/>
</dbReference>
<dbReference type="EC" id="3.2.2.31" evidence="4"/>
<keyword evidence="13" id="KW-0326">Glycosidase</keyword>
<dbReference type="GO" id="GO:0046872">
    <property type="term" value="F:metal ion binding"/>
    <property type="evidence" value="ECO:0007669"/>
    <property type="project" value="UniProtKB-KW"/>
</dbReference>
<evidence type="ECO:0000256" key="11">
    <source>
        <dbReference type="ARBA" id="ARBA00023014"/>
    </source>
</evidence>
<organism evidence="17">
    <name type="scientific">Thermofilum adornatum</name>
    <dbReference type="NCBI Taxonomy" id="1365176"/>
    <lineage>
        <taxon>Archaea</taxon>
        <taxon>Thermoproteota</taxon>
        <taxon>Thermoprotei</taxon>
        <taxon>Thermofilales</taxon>
        <taxon>Thermofilaceae</taxon>
        <taxon>Thermofilum</taxon>
    </lineage>
</organism>
<dbReference type="InterPro" id="IPR003651">
    <property type="entry name" value="Endonuclease3_FeS-loop_motif"/>
</dbReference>
<dbReference type="GO" id="GO:0006298">
    <property type="term" value="P:mismatch repair"/>
    <property type="evidence" value="ECO:0007669"/>
    <property type="project" value="TreeGrafter"/>
</dbReference>
<dbReference type="AlphaFoldDB" id="A0A7C1GJP4"/>
<sequence length="229" mass="26205">MPESLTENEKIRLFREKIIKWYKEEGDRDLPWRNTGSGWAVLVASFLLRKTTVAQVLKVYEAFLKKFPGPNDLLAASEEEIKEIIKSLGIEHQRARQLKELAQTLSQKYGGKIPCAKDELKKLPGIGDYIAAEVLLSACNQPKPLLDRNMIRVVQRVFGIKSTKRRPHTDTGLWRFAEKLVPTSPEDAKNFNFGVLDFARKICTARNPKCTACFLKEICSYYSELKKQT</sequence>
<dbReference type="EMBL" id="DSAY01000105">
    <property type="protein sequence ID" value="HDP15289.1"/>
    <property type="molecule type" value="Genomic_DNA"/>
</dbReference>
<feature type="domain" description="HhH-GPD" evidence="16">
    <location>
        <begin position="47"/>
        <end position="201"/>
    </location>
</feature>
<dbReference type="InterPro" id="IPR023170">
    <property type="entry name" value="HhH_base_excis_C"/>
</dbReference>
<evidence type="ECO:0000256" key="4">
    <source>
        <dbReference type="ARBA" id="ARBA00012045"/>
    </source>
</evidence>
<evidence type="ECO:0000256" key="6">
    <source>
        <dbReference type="ARBA" id="ARBA00022485"/>
    </source>
</evidence>
<gene>
    <name evidence="17" type="ORF">ENN26_05890</name>
</gene>
<evidence type="ECO:0000256" key="12">
    <source>
        <dbReference type="ARBA" id="ARBA00023204"/>
    </source>
</evidence>
<keyword evidence="6" id="KW-0004">4Fe-4S</keyword>
<comment type="catalytic activity">
    <reaction evidence="1">
        <text>Hydrolyzes free adenine bases from 7,8-dihydro-8-oxoguanine:adenine mismatched double-stranded DNA, leaving an apurinic site.</text>
        <dbReference type="EC" id="3.2.2.31"/>
    </reaction>
</comment>
<comment type="catalytic activity">
    <reaction evidence="14">
        <text>Hydrolyzes mismatched double-stranded DNA and polynucleotides, releasing free thymine.</text>
        <dbReference type="EC" id="3.2.2.29"/>
    </reaction>
</comment>
<comment type="similarity">
    <text evidence="3">Belongs to the Nth/MutY family.</text>
</comment>
<keyword evidence="8" id="KW-0227">DNA damage</keyword>
<dbReference type="InterPro" id="IPR000445">
    <property type="entry name" value="HhH_motif"/>
</dbReference>
<comment type="caution">
    <text evidence="17">The sequence shown here is derived from an EMBL/GenBank/DDBJ whole genome shotgun (WGS) entry which is preliminary data.</text>
</comment>
<keyword evidence="7" id="KW-0479">Metal-binding</keyword>
<keyword evidence="9" id="KW-0378">Hydrolase</keyword>
<dbReference type="PANTHER" id="PTHR42944:SF1">
    <property type="entry name" value="ADENINE DNA GLYCOSYLASE"/>
    <property type="match status" value="1"/>
</dbReference>
<dbReference type="Pfam" id="PF10576">
    <property type="entry name" value="EndIII_4Fe-2S"/>
    <property type="match status" value="1"/>
</dbReference>
<evidence type="ECO:0000256" key="2">
    <source>
        <dbReference type="ARBA" id="ARBA00001966"/>
    </source>
</evidence>
<dbReference type="SMART" id="SM00525">
    <property type="entry name" value="FES"/>
    <property type="match status" value="1"/>
</dbReference>
<dbReference type="CDD" id="cd00056">
    <property type="entry name" value="ENDO3c"/>
    <property type="match status" value="1"/>
</dbReference>
<dbReference type="GO" id="GO:0035485">
    <property type="term" value="F:adenine/guanine mispair binding"/>
    <property type="evidence" value="ECO:0007669"/>
    <property type="project" value="TreeGrafter"/>
</dbReference>
<dbReference type="PROSITE" id="PS00764">
    <property type="entry name" value="ENDONUCLEASE_III_1"/>
    <property type="match status" value="1"/>
</dbReference>
<evidence type="ECO:0000313" key="17">
    <source>
        <dbReference type="EMBL" id="HDP15289.1"/>
    </source>
</evidence>
<evidence type="ECO:0000256" key="10">
    <source>
        <dbReference type="ARBA" id="ARBA00023004"/>
    </source>
</evidence>
<evidence type="ECO:0000256" key="5">
    <source>
        <dbReference type="ARBA" id="ARBA00022023"/>
    </source>
</evidence>
<dbReference type="Pfam" id="PF00633">
    <property type="entry name" value="HHH"/>
    <property type="match status" value="1"/>
</dbReference>
<dbReference type="InterPro" id="IPR011257">
    <property type="entry name" value="DNA_glycosylase"/>
</dbReference>
<name>A0A7C1GJP4_9CREN</name>
<keyword evidence="10" id="KW-0408">Iron</keyword>
<dbReference type="GO" id="GO:0034039">
    <property type="term" value="F:8-oxo-7,8-dihydroguanine DNA N-glycosylase activity"/>
    <property type="evidence" value="ECO:0007669"/>
    <property type="project" value="TreeGrafter"/>
</dbReference>
<dbReference type="FunFam" id="1.10.340.30:FF:000001">
    <property type="entry name" value="Endonuclease III"/>
    <property type="match status" value="1"/>
</dbReference>
<dbReference type="InterPro" id="IPR044298">
    <property type="entry name" value="MIG/MutY"/>
</dbReference>
<proteinExistence type="inferred from homology"/>
<dbReference type="PANTHER" id="PTHR42944">
    <property type="entry name" value="ADENINE DNA GLYCOSYLASE"/>
    <property type="match status" value="1"/>
</dbReference>
<dbReference type="GO" id="GO:0032357">
    <property type="term" value="F:oxidized purine DNA binding"/>
    <property type="evidence" value="ECO:0007669"/>
    <property type="project" value="TreeGrafter"/>
</dbReference>
<dbReference type="Gene3D" id="1.10.340.30">
    <property type="entry name" value="Hypothetical protein, domain 2"/>
    <property type="match status" value="1"/>
</dbReference>
<keyword evidence="12" id="KW-0234">DNA repair</keyword>
<keyword evidence="11" id="KW-0411">Iron-sulfur</keyword>
<evidence type="ECO:0000256" key="1">
    <source>
        <dbReference type="ARBA" id="ARBA00000843"/>
    </source>
</evidence>
<dbReference type="InterPro" id="IPR004035">
    <property type="entry name" value="Endouclease-III_FeS-bd_BS"/>
</dbReference>
<evidence type="ECO:0000256" key="9">
    <source>
        <dbReference type="ARBA" id="ARBA00022801"/>
    </source>
</evidence>
<evidence type="ECO:0000256" key="7">
    <source>
        <dbReference type="ARBA" id="ARBA00022723"/>
    </source>
</evidence>
<dbReference type="Pfam" id="PF00730">
    <property type="entry name" value="HhH-GPD"/>
    <property type="match status" value="1"/>
</dbReference>
<comment type="cofactor">
    <cofactor evidence="2">
        <name>[4Fe-4S] cluster</name>
        <dbReference type="ChEBI" id="CHEBI:49883"/>
    </cofactor>
</comment>
<dbReference type="GO" id="GO:0000701">
    <property type="term" value="F:purine-specific mismatch base pair DNA N-glycosylase activity"/>
    <property type="evidence" value="ECO:0007669"/>
    <property type="project" value="UniProtKB-EC"/>
</dbReference>
<accession>A0A7C1GJP4</accession>
<evidence type="ECO:0000259" key="16">
    <source>
        <dbReference type="SMART" id="SM00478"/>
    </source>
</evidence>
<dbReference type="GO" id="GO:0051539">
    <property type="term" value="F:4 iron, 4 sulfur cluster binding"/>
    <property type="evidence" value="ECO:0007669"/>
    <property type="project" value="UniProtKB-KW"/>
</dbReference>
<dbReference type="SMART" id="SM00478">
    <property type="entry name" value="ENDO3c"/>
    <property type="match status" value="1"/>
</dbReference>
<dbReference type="PIRSF" id="PIRSF001435">
    <property type="entry name" value="Nth"/>
    <property type="match status" value="1"/>
</dbReference>
<dbReference type="GO" id="GO:0141016">
    <property type="term" value="F:G/T mismatch-specific thymine-DNA glycosylase activity"/>
    <property type="evidence" value="ECO:0007669"/>
    <property type="project" value="UniProtKB-EC"/>
</dbReference>
<dbReference type="Gene3D" id="1.10.1670.10">
    <property type="entry name" value="Helix-hairpin-Helix base-excision DNA repair enzymes (C-terminal)"/>
    <property type="match status" value="1"/>
</dbReference>
<dbReference type="SUPFAM" id="SSF48150">
    <property type="entry name" value="DNA-glycosylase"/>
    <property type="match status" value="1"/>
</dbReference>